<dbReference type="RefSeq" id="WP_004321517.1">
    <property type="nucleotide sequence ID" value="NZ_ACVQ01000022.1"/>
</dbReference>
<feature type="domain" description="DUF7832" evidence="1">
    <location>
        <begin position="6"/>
        <end position="118"/>
    </location>
</feature>
<evidence type="ECO:0000259" key="1">
    <source>
        <dbReference type="Pfam" id="PF25191"/>
    </source>
</evidence>
<accession>C6RH24</accession>
<gene>
    <name evidence="2" type="ORF">CAMSH0001_1658</name>
</gene>
<dbReference type="Proteomes" id="UP000003107">
    <property type="component" value="Unassembled WGS sequence"/>
</dbReference>
<dbReference type="STRING" id="553219.CAMSH0001_1658"/>
<dbReference type="OrthoDB" id="4827574at2"/>
<dbReference type="eggNOG" id="ENOG5032R9Y">
    <property type="taxonomic scope" value="Bacteria"/>
</dbReference>
<protein>
    <recommendedName>
        <fullName evidence="1">DUF7832 domain-containing protein</fullName>
    </recommendedName>
</protein>
<evidence type="ECO:0000313" key="3">
    <source>
        <dbReference type="Proteomes" id="UP000003107"/>
    </source>
</evidence>
<dbReference type="AlphaFoldDB" id="C6RH24"/>
<dbReference type="GeneID" id="60991277"/>
<name>C6RH24_9BACT</name>
<organism evidence="2 3">
    <name type="scientific">Campylobacter showae RM3277</name>
    <dbReference type="NCBI Taxonomy" id="553219"/>
    <lineage>
        <taxon>Bacteria</taxon>
        <taxon>Pseudomonadati</taxon>
        <taxon>Campylobacterota</taxon>
        <taxon>Epsilonproteobacteria</taxon>
        <taxon>Campylobacterales</taxon>
        <taxon>Campylobacteraceae</taxon>
        <taxon>Campylobacter</taxon>
    </lineage>
</organism>
<proteinExistence type="predicted"/>
<keyword evidence="3" id="KW-1185">Reference proteome</keyword>
<dbReference type="Pfam" id="PF25191">
    <property type="entry name" value="DUF7832"/>
    <property type="match status" value="1"/>
</dbReference>
<dbReference type="InterPro" id="IPR057154">
    <property type="entry name" value="DUF7832"/>
</dbReference>
<sequence length="165" mass="19411">MAYVTYDKAKWHWGAKNAPTDIPHENGATHIAFFFRWCMERKLYSKDFAADFASDIARMDDSFDYRQYFLGAMDGVLSSEELNTAGKAFAKAYYTTDRTKFAKTHGWYLQDYDDFVARKFGDKNFDNAYFYIENSPQNYAEIKEIIDRRYEEFLETKKASKSADK</sequence>
<dbReference type="EMBL" id="ACVQ01000022">
    <property type="protein sequence ID" value="EET79380.1"/>
    <property type="molecule type" value="Genomic_DNA"/>
</dbReference>
<reference evidence="2 3" key="1">
    <citation type="submission" date="2009-07" db="EMBL/GenBank/DDBJ databases">
        <authorList>
            <person name="Madupu R."/>
            <person name="Sebastian Y."/>
            <person name="Durkin A.S."/>
            <person name="Torralba M."/>
            <person name="Methe B."/>
            <person name="Sutton G.G."/>
            <person name="Strausberg R.L."/>
            <person name="Nelson K.E."/>
        </authorList>
    </citation>
    <scope>NUCLEOTIDE SEQUENCE [LARGE SCALE GENOMIC DNA]</scope>
    <source>
        <strain evidence="2 3">RM3277</strain>
    </source>
</reference>
<evidence type="ECO:0000313" key="2">
    <source>
        <dbReference type="EMBL" id="EET79380.1"/>
    </source>
</evidence>
<comment type="caution">
    <text evidence="2">The sequence shown here is derived from an EMBL/GenBank/DDBJ whole genome shotgun (WGS) entry which is preliminary data.</text>
</comment>